<sequence>MPYAFDPELAAALVMMSAVDVSDLAAARAAQRAQLAAAVAAADATGVTVTELRGPGVPLRLYRPAAAGSEPLPAVYRIHGGGFTMGHPDVDHEINLRLCRALPCAVVSPDYRLAPEHPYPAGLDDCYAGLCWLAEHAPELGVRPEALAVAGDSAGACLATGVTLLVRDLGGPELRLQYLDSPALDDRLATPSALRFTDTPIWNRPNALRSWAAYLGEGVPGSPDVPVTAAPARATAADLAGLPPAHVTVMEIDPLRDEGIDYARALLGAGVTTELHLYPGTFHGSALVRHSAVARRMAAEEVAVLGRALAW</sequence>
<feature type="domain" description="Alpha/beta hydrolase fold-3" evidence="4">
    <location>
        <begin position="77"/>
        <end position="285"/>
    </location>
</feature>
<organism evidence="5 6">
    <name type="scientific">Streptomyces millisiae</name>
    <dbReference type="NCBI Taxonomy" id="3075542"/>
    <lineage>
        <taxon>Bacteria</taxon>
        <taxon>Bacillati</taxon>
        <taxon>Actinomycetota</taxon>
        <taxon>Actinomycetes</taxon>
        <taxon>Kitasatosporales</taxon>
        <taxon>Streptomycetaceae</taxon>
        <taxon>Streptomyces</taxon>
    </lineage>
</organism>
<accession>A0ABU2LN24</accession>
<evidence type="ECO:0000259" key="4">
    <source>
        <dbReference type="Pfam" id="PF07859"/>
    </source>
</evidence>
<evidence type="ECO:0000256" key="2">
    <source>
        <dbReference type="ARBA" id="ARBA00022801"/>
    </source>
</evidence>
<dbReference type="SUPFAM" id="SSF53474">
    <property type="entry name" value="alpha/beta-Hydrolases"/>
    <property type="match status" value="1"/>
</dbReference>
<dbReference type="EMBL" id="JAVREM010000008">
    <property type="protein sequence ID" value="MDT0318678.1"/>
    <property type="molecule type" value="Genomic_DNA"/>
</dbReference>
<evidence type="ECO:0000313" key="5">
    <source>
        <dbReference type="EMBL" id="MDT0318678.1"/>
    </source>
</evidence>
<dbReference type="Proteomes" id="UP001183420">
    <property type="component" value="Unassembled WGS sequence"/>
</dbReference>
<feature type="active site" evidence="3">
    <location>
        <position position="153"/>
    </location>
</feature>
<reference evidence="6" key="1">
    <citation type="submission" date="2023-07" db="EMBL/GenBank/DDBJ databases">
        <title>30 novel species of actinomycetes from the DSMZ collection.</title>
        <authorList>
            <person name="Nouioui I."/>
        </authorList>
    </citation>
    <scope>NUCLEOTIDE SEQUENCE [LARGE SCALE GENOMIC DNA]</scope>
    <source>
        <strain evidence="6">DSM 44918</strain>
    </source>
</reference>
<name>A0ABU2LN24_9ACTN</name>
<evidence type="ECO:0000313" key="6">
    <source>
        <dbReference type="Proteomes" id="UP001183420"/>
    </source>
</evidence>
<dbReference type="InterPro" id="IPR050300">
    <property type="entry name" value="GDXG_lipolytic_enzyme"/>
</dbReference>
<dbReference type="PANTHER" id="PTHR48081">
    <property type="entry name" value="AB HYDROLASE SUPERFAMILY PROTEIN C4A8.06C"/>
    <property type="match status" value="1"/>
</dbReference>
<dbReference type="PROSITE" id="PS01174">
    <property type="entry name" value="LIPASE_GDXG_SER"/>
    <property type="match status" value="1"/>
</dbReference>
<dbReference type="Gene3D" id="3.40.50.1820">
    <property type="entry name" value="alpha/beta hydrolase"/>
    <property type="match status" value="1"/>
</dbReference>
<comment type="similarity">
    <text evidence="1">Belongs to the 'GDXG' lipolytic enzyme family.</text>
</comment>
<evidence type="ECO:0000256" key="3">
    <source>
        <dbReference type="PROSITE-ProRule" id="PRU10038"/>
    </source>
</evidence>
<proteinExistence type="inferred from homology"/>
<evidence type="ECO:0000256" key="1">
    <source>
        <dbReference type="ARBA" id="ARBA00010515"/>
    </source>
</evidence>
<dbReference type="PANTHER" id="PTHR48081:SF8">
    <property type="entry name" value="ALPHA_BETA HYDROLASE FOLD-3 DOMAIN-CONTAINING PROTEIN-RELATED"/>
    <property type="match status" value="1"/>
</dbReference>
<keyword evidence="6" id="KW-1185">Reference proteome</keyword>
<comment type="caution">
    <text evidence="5">The sequence shown here is derived from an EMBL/GenBank/DDBJ whole genome shotgun (WGS) entry which is preliminary data.</text>
</comment>
<dbReference type="InterPro" id="IPR029058">
    <property type="entry name" value="AB_hydrolase_fold"/>
</dbReference>
<dbReference type="InterPro" id="IPR033140">
    <property type="entry name" value="Lipase_GDXG_put_SER_AS"/>
</dbReference>
<dbReference type="Pfam" id="PF07859">
    <property type="entry name" value="Abhydrolase_3"/>
    <property type="match status" value="1"/>
</dbReference>
<protein>
    <submittedName>
        <fullName evidence="5">Alpha/beta hydrolase</fullName>
    </submittedName>
</protein>
<dbReference type="InterPro" id="IPR013094">
    <property type="entry name" value="AB_hydrolase_3"/>
</dbReference>
<dbReference type="GO" id="GO:0016787">
    <property type="term" value="F:hydrolase activity"/>
    <property type="evidence" value="ECO:0007669"/>
    <property type="project" value="UniProtKB-KW"/>
</dbReference>
<dbReference type="RefSeq" id="WP_311597505.1">
    <property type="nucleotide sequence ID" value="NZ_JAVREM010000008.1"/>
</dbReference>
<gene>
    <name evidence="5" type="ORF">RNC47_10055</name>
</gene>
<keyword evidence="2 5" id="KW-0378">Hydrolase</keyword>